<dbReference type="EMBL" id="CAXLJM020000097">
    <property type="protein sequence ID" value="CAL8133271.1"/>
    <property type="molecule type" value="Genomic_DNA"/>
</dbReference>
<dbReference type="Proteomes" id="UP001642540">
    <property type="component" value="Unassembled WGS sequence"/>
</dbReference>
<sequence>MIDSGIMLGSGLLQTLRKRRSTQIDETPAPFPSTAFQAIPTLVLNSPDSRSINQLNDERLNNPPRAVPDIQMTPTKERQTQIDETHATFTGAVFQAIPTLAFNSPSPSSVHQTNDDSYNNPPEIVPDIPMSTSGMHVINPVSSSFHQESCQKNDNAEKSYEQDIPEILTANVTTKKIVTTKVEENQFILRSDRQAVAAVLIDAVIERSGTNPSKNSLEQLARQLVRKYPGLGDPRRSERGWQMWFFHTLKGQGATGFLEDRLTNQRRRLVKKQNKSDRFMEDAEDINWQSMDEGGKHTFSQKFNPNYFFLSNDRGFGTDDSVPDDAKLEYLKHNFGHDIPAVMKATVFMRSLPRAYQREQFIGLQKAMEKMPNLFDTENLIVQDFNIRHPAVSLILYERWPKVSRLLLEYAEEVESATRKNLK</sequence>
<name>A0ABP1RQU5_9HEXA</name>
<dbReference type="PANTHER" id="PTHR31025">
    <property type="entry name" value="SI:CH211-196P9.1-RELATED"/>
    <property type="match status" value="1"/>
</dbReference>
<proteinExistence type="predicted"/>
<evidence type="ECO:0000313" key="2">
    <source>
        <dbReference type="EMBL" id="CAL8133271.1"/>
    </source>
</evidence>
<feature type="region of interest" description="Disordered" evidence="1">
    <location>
        <begin position="47"/>
        <end position="80"/>
    </location>
</feature>
<evidence type="ECO:0000256" key="1">
    <source>
        <dbReference type="SAM" id="MobiDB-lite"/>
    </source>
</evidence>
<reference evidence="2 3" key="1">
    <citation type="submission" date="2024-08" db="EMBL/GenBank/DDBJ databases">
        <authorList>
            <person name="Cucini C."/>
            <person name="Frati F."/>
        </authorList>
    </citation>
    <scope>NUCLEOTIDE SEQUENCE [LARGE SCALE GENOMIC DNA]</scope>
</reference>
<comment type="caution">
    <text evidence="2">The sequence shown here is derived from an EMBL/GenBank/DDBJ whole genome shotgun (WGS) entry which is preliminary data.</text>
</comment>
<accession>A0ABP1RQU5</accession>
<organism evidence="2 3">
    <name type="scientific">Orchesella dallaii</name>
    <dbReference type="NCBI Taxonomy" id="48710"/>
    <lineage>
        <taxon>Eukaryota</taxon>
        <taxon>Metazoa</taxon>
        <taxon>Ecdysozoa</taxon>
        <taxon>Arthropoda</taxon>
        <taxon>Hexapoda</taxon>
        <taxon>Collembola</taxon>
        <taxon>Entomobryomorpha</taxon>
        <taxon>Entomobryoidea</taxon>
        <taxon>Orchesellidae</taxon>
        <taxon>Orchesellinae</taxon>
        <taxon>Orchesella</taxon>
    </lineage>
</organism>
<evidence type="ECO:0000313" key="3">
    <source>
        <dbReference type="Proteomes" id="UP001642540"/>
    </source>
</evidence>
<gene>
    <name evidence="2" type="ORF">ODALV1_LOCUS24993</name>
</gene>
<protein>
    <submittedName>
        <fullName evidence="2">Uncharacterized protein</fullName>
    </submittedName>
</protein>
<keyword evidence="3" id="KW-1185">Reference proteome</keyword>
<dbReference type="PANTHER" id="PTHR31025:SF9">
    <property type="entry name" value="SI:DKEY-286J15.1"/>
    <property type="match status" value="1"/>
</dbReference>